<reference evidence="3" key="1">
    <citation type="submission" date="2015-08" db="EMBL/GenBank/DDBJ databases">
        <title>Fjat-14210 dsm16467.</title>
        <authorList>
            <person name="Liu B."/>
            <person name="Wang J."/>
            <person name="Zhu Y."/>
            <person name="Liu G."/>
            <person name="Chen Q."/>
            <person name="Chen Z."/>
            <person name="Lan J."/>
            <person name="Che J."/>
            <person name="Ge C."/>
            <person name="Shi H."/>
            <person name="Pan Z."/>
            <person name="Liu X."/>
        </authorList>
    </citation>
    <scope>NUCLEOTIDE SEQUENCE [LARGE SCALE GENOMIC DNA]</scope>
    <source>
        <strain evidence="3">DSM 16467</strain>
    </source>
</reference>
<dbReference type="AlphaFoldDB" id="A0A0M0LBR8"/>
<dbReference type="PROSITE" id="PS51257">
    <property type="entry name" value="PROKAR_LIPOPROTEIN"/>
    <property type="match status" value="1"/>
</dbReference>
<dbReference type="InterPro" id="IPR019076">
    <property type="entry name" value="Spore_lipoprot_YhcN/YlaJ-like"/>
</dbReference>
<evidence type="ECO:0008006" key="4">
    <source>
        <dbReference type="Google" id="ProtNLM"/>
    </source>
</evidence>
<evidence type="ECO:0000313" key="2">
    <source>
        <dbReference type="EMBL" id="KOO48484.1"/>
    </source>
</evidence>
<gene>
    <name evidence="2" type="ORF">AMD01_04450</name>
</gene>
<dbReference type="OrthoDB" id="2691390at2"/>
<proteinExistence type="predicted"/>
<dbReference type="EMBL" id="LILC01000005">
    <property type="protein sequence ID" value="KOO48484.1"/>
    <property type="molecule type" value="Genomic_DNA"/>
</dbReference>
<protein>
    <recommendedName>
        <fullName evidence="4">Sporulation protein</fullName>
    </recommendedName>
</protein>
<feature type="region of interest" description="Disordered" evidence="1">
    <location>
        <begin position="178"/>
        <end position="208"/>
    </location>
</feature>
<evidence type="ECO:0000256" key="1">
    <source>
        <dbReference type="SAM" id="MobiDB-lite"/>
    </source>
</evidence>
<organism evidence="2 3">
    <name type="scientific">Priestia koreensis</name>
    <dbReference type="NCBI Taxonomy" id="284581"/>
    <lineage>
        <taxon>Bacteria</taxon>
        <taxon>Bacillati</taxon>
        <taxon>Bacillota</taxon>
        <taxon>Bacilli</taxon>
        <taxon>Bacillales</taxon>
        <taxon>Bacillaceae</taxon>
        <taxon>Priestia</taxon>
    </lineage>
</organism>
<dbReference type="Pfam" id="PF09580">
    <property type="entry name" value="Spore_YhcN_YlaJ"/>
    <property type="match status" value="1"/>
</dbReference>
<sequence>MNKHFLFACTTIAIITVSGCQSNTENQDEALYEENGETLNVSDRNDLYNTTKKDQQDYGYVRHTKNADHDESNMNKGMISINREKVADSISRMATSIPNIHDAATLVTDDEVLIAYKTDNPNRNKAADQVKRTAMSVVPRYYHVYVSDNPEHIKDVERFSTLDTKDENTQTSLQQTIRSMLKSPQGNRMSTGEDANGHTKGSPNGDME</sequence>
<dbReference type="PATRIC" id="fig|284581.3.peg.144"/>
<keyword evidence="3" id="KW-1185">Reference proteome</keyword>
<accession>A0A0M0LBR8</accession>
<dbReference type="STRING" id="284581.AMD01_04450"/>
<comment type="caution">
    <text evidence="2">The sequence shown here is derived from an EMBL/GenBank/DDBJ whole genome shotgun (WGS) entry which is preliminary data.</text>
</comment>
<dbReference type="Proteomes" id="UP000037558">
    <property type="component" value="Unassembled WGS sequence"/>
</dbReference>
<dbReference type="RefSeq" id="WP_053400206.1">
    <property type="nucleotide sequence ID" value="NZ_JAUKEN010000003.1"/>
</dbReference>
<name>A0A0M0LBR8_9BACI</name>
<evidence type="ECO:0000313" key="3">
    <source>
        <dbReference type="Proteomes" id="UP000037558"/>
    </source>
</evidence>
<feature type="compositionally biased region" description="Polar residues" evidence="1">
    <location>
        <begin position="178"/>
        <end position="190"/>
    </location>
</feature>